<sequence>MYSFKIWGLKAVHTYELNYNKANIYLNDIILLPGKEKYKPVVIFVIKVFYN</sequence>
<accession>X1AU31</accession>
<dbReference type="EMBL" id="BART01012858">
    <property type="protein sequence ID" value="GAG86235.1"/>
    <property type="molecule type" value="Genomic_DNA"/>
</dbReference>
<evidence type="ECO:0000313" key="1">
    <source>
        <dbReference type="EMBL" id="GAG86235.1"/>
    </source>
</evidence>
<comment type="caution">
    <text evidence="1">The sequence shown here is derived from an EMBL/GenBank/DDBJ whole genome shotgun (WGS) entry which is preliminary data.</text>
</comment>
<proteinExistence type="predicted"/>
<dbReference type="AlphaFoldDB" id="X1AU31"/>
<reference evidence="1" key="1">
    <citation type="journal article" date="2014" name="Front. Microbiol.">
        <title>High frequency of phylogenetically diverse reductive dehalogenase-homologous genes in deep subseafloor sedimentary metagenomes.</title>
        <authorList>
            <person name="Kawai M."/>
            <person name="Futagami T."/>
            <person name="Toyoda A."/>
            <person name="Takaki Y."/>
            <person name="Nishi S."/>
            <person name="Hori S."/>
            <person name="Arai W."/>
            <person name="Tsubouchi T."/>
            <person name="Morono Y."/>
            <person name="Uchiyama I."/>
            <person name="Ito T."/>
            <person name="Fujiyama A."/>
            <person name="Inagaki F."/>
            <person name="Takami H."/>
        </authorList>
    </citation>
    <scope>NUCLEOTIDE SEQUENCE</scope>
    <source>
        <strain evidence="1">Expedition CK06-06</strain>
    </source>
</reference>
<organism evidence="1">
    <name type="scientific">marine sediment metagenome</name>
    <dbReference type="NCBI Taxonomy" id="412755"/>
    <lineage>
        <taxon>unclassified sequences</taxon>
        <taxon>metagenomes</taxon>
        <taxon>ecological metagenomes</taxon>
    </lineage>
</organism>
<gene>
    <name evidence="1" type="ORF">S01H4_26605</name>
</gene>
<name>X1AU31_9ZZZZ</name>
<protein>
    <submittedName>
        <fullName evidence="1">Uncharacterized protein</fullName>
    </submittedName>
</protein>